<evidence type="ECO:0008006" key="3">
    <source>
        <dbReference type="Google" id="ProtNLM"/>
    </source>
</evidence>
<dbReference type="SUPFAM" id="SSF48371">
    <property type="entry name" value="ARM repeat"/>
    <property type="match status" value="1"/>
</dbReference>
<dbReference type="OrthoDB" id="4927470at2"/>
<dbReference type="Proteomes" id="UP000294743">
    <property type="component" value="Unassembled WGS sequence"/>
</dbReference>
<sequence>MSEQKKGRSTRTQLESRGFIEHFDIYPNKREKETSIVNLNDKQAIKRTIAAKHLSLFANEEEICKLLLQRLTIEKALYTRMEICKSLQNATQQVGLLIDYLAVIPNKQYTTLPKRITKKNSYPLPRDLIARTLGRMDIEVLPDLLNALVIKPRKVQREAIIAIGYLLYNNDFSDEIVFKIIEATYYNSKDPVYRWKVMIVMGQLLPYSTEFLSSIRNDGTLRYKEAQKALSKQKEISTDEL</sequence>
<gene>
    <name evidence="1" type="ORF">EDD63_10788</name>
</gene>
<protein>
    <recommendedName>
        <fullName evidence="3">HEAT repeat domain-containing protein</fullName>
    </recommendedName>
</protein>
<dbReference type="Gene3D" id="1.25.10.10">
    <property type="entry name" value="Leucine-rich Repeat Variant"/>
    <property type="match status" value="1"/>
</dbReference>
<proteinExistence type="predicted"/>
<dbReference type="EMBL" id="SODD01000007">
    <property type="protein sequence ID" value="TDW24932.1"/>
    <property type="molecule type" value="Genomic_DNA"/>
</dbReference>
<evidence type="ECO:0000313" key="2">
    <source>
        <dbReference type="Proteomes" id="UP000294743"/>
    </source>
</evidence>
<reference evidence="1 2" key="1">
    <citation type="submission" date="2019-03" db="EMBL/GenBank/DDBJ databases">
        <title>Genomic Encyclopedia of Type Strains, Phase IV (KMG-IV): sequencing the most valuable type-strain genomes for metagenomic binning, comparative biology and taxonomic classification.</title>
        <authorList>
            <person name="Goeker M."/>
        </authorList>
    </citation>
    <scope>NUCLEOTIDE SEQUENCE [LARGE SCALE GENOMIC DNA]</scope>
    <source>
        <strain evidence="1 2">DSM 28867</strain>
    </source>
</reference>
<keyword evidence="2" id="KW-1185">Reference proteome</keyword>
<dbReference type="InterPro" id="IPR011989">
    <property type="entry name" value="ARM-like"/>
</dbReference>
<name>A0A4R8A382_9FIRM</name>
<evidence type="ECO:0000313" key="1">
    <source>
        <dbReference type="EMBL" id="TDW24932.1"/>
    </source>
</evidence>
<organism evidence="1 2">
    <name type="scientific">Breznakia blatticola</name>
    <dbReference type="NCBI Taxonomy" id="1754012"/>
    <lineage>
        <taxon>Bacteria</taxon>
        <taxon>Bacillati</taxon>
        <taxon>Bacillota</taxon>
        <taxon>Erysipelotrichia</taxon>
        <taxon>Erysipelotrichales</taxon>
        <taxon>Erysipelotrichaceae</taxon>
        <taxon>Breznakia</taxon>
    </lineage>
</organism>
<comment type="caution">
    <text evidence="1">The sequence shown here is derived from an EMBL/GenBank/DDBJ whole genome shotgun (WGS) entry which is preliminary data.</text>
</comment>
<dbReference type="InterPro" id="IPR016024">
    <property type="entry name" value="ARM-type_fold"/>
</dbReference>
<dbReference type="RefSeq" id="WP_134168547.1">
    <property type="nucleotide sequence ID" value="NZ_SODD01000007.1"/>
</dbReference>
<dbReference type="AlphaFoldDB" id="A0A4R8A382"/>
<accession>A0A4R8A382</accession>